<proteinExistence type="predicted"/>
<comment type="caution">
    <text evidence="1">The sequence shown here is derived from an EMBL/GenBank/DDBJ whole genome shotgun (WGS) entry which is preliminary data.</text>
</comment>
<gene>
    <name evidence="1" type="ORF">S01H1_76341</name>
</gene>
<evidence type="ECO:0000313" key="1">
    <source>
        <dbReference type="EMBL" id="GAG53523.1"/>
    </source>
</evidence>
<dbReference type="AlphaFoldDB" id="X0YZ70"/>
<protein>
    <submittedName>
        <fullName evidence="1">Uncharacterized protein</fullName>
    </submittedName>
</protein>
<reference evidence="1" key="1">
    <citation type="journal article" date="2014" name="Front. Microbiol.">
        <title>High frequency of phylogenetically diverse reductive dehalogenase-homologous genes in deep subseafloor sedimentary metagenomes.</title>
        <authorList>
            <person name="Kawai M."/>
            <person name="Futagami T."/>
            <person name="Toyoda A."/>
            <person name="Takaki Y."/>
            <person name="Nishi S."/>
            <person name="Hori S."/>
            <person name="Arai W."/>
            <person name="Tsubouchi T."/>
            <person name="Morono Y."/>
            <person name="Uchiyama I."/>
            <person name="Ito T."/>
            <person name="Fujiyama A."/>
            <person name="Inagaki F."/>
            <person name="Takami H."/>
        </authorList>
    </citation>
    <scope>NUCLEOTIDE SEQUENCE</scope>
    <source>
        <strain evidence="1">Expedition CK06-06</strain>
    </source>
</reference>
<accession>X0YZ70</accession>
<sequence length="54" mass="6359">MELKSTDLRWLRTLAVELRSVSKVARGPRVFFDREWIDEVVVALRAITESEKKK</sequence>
<name>X0YZ70_9ZZZZ</name>
<organism evidence="1">
    <name type="scientific">marine sediment metagenome</name>
    <dbReference type="NCBI Taxonomy" id="412755"/>
    <lineage>
        <taxon>unclassified sequences</taxon>
        <taxon>metagenomes</taxon>
        <taxon>ecological metagenomes</taxon>
    </lineage>
</organism>
<dbReference type="EMBL" id="BARS01051228">
    <property type="protein sequence ID" value="GAG53523.1"/>
    <property type="molecule type" value="Genomic_DNA"/>
</dbReference>